<name>A0A369J7W1_HYPMA</name>
<feature type="compositionally biased region" description="Polar residues" evidence="1">
    <location>
        <begin position="17"/>
        <end position="27"/>
    </location>
</feature>
<feature type="compositionally biased region" description="Basic and acidic residues" evidence="1">
    <location>
        <begin position="541"/>
        <end position="551"/>
    </location>
</feature>
<feature type="region of interest" description="Disordered" evidence="1">
    <location>
        <begin position="143"/>
        <end position="239"/>
    </location>
</feature>
<evidence type="ECO:0000313" key="2">
    <source>
        <dbReference type="EMBL" id="RDB15803.1"/>
    </source>
</evidence>
<feature type="compositionally biased region" description="Polar residues" evidence="1">
    <location>
        <begin position="218"/>
        <end position="227"/>
    </location>
</feature>
<comment type="caution">
    <text evidence="2">The sequence shown here is derived from an EMBL/GenBank/DDBJ whole genome shotgun (WGS) entry which is preliminary data.</text>
</comment>
<gene>
    <name evidence="2" type="ORF">Hypma_003647</name>
</gene>
<feature type="region of interest" description="Disordered" evidence="1">
    <location>
        <begin position="541"/>
        <end position="590"/>
    </location>
</feature>
<protein>
    <submittedName>
        <fullName evidence="2">Uncharacterized protein</fullName>
    </submittedName>
</protein>
<feature type="compositionally biased region" description="Polar residues" evidence="1">
    <location>
        <begin position="552"/>
        <end position="562"/>
    </location>
</feature>
<feature type="region of interest" description="Disordered" evidence="1">
    <location>
        <begin position="695"/>
        <end position="716"/>
    </location>
</feature>
<sequence length="744" mass="81749">MGRKPITYGHNRHRTRTQLATEPTSSPLLDITDPDEKLTRAEMTRRMLKRSRHSGSCSAGASLLDGLSDASYSTKKPKLSLHEELQSGQDLGHATFLRSSAYDLQTPHPTLLTEAQIFKLESSRGRPLPSDYEFSPVPLAPKHGFSPLSNGRTALSQARASRKKDFSRRTSSRSLKENVTAPSSRPSSHSRRQHTKASRPVTRSNSKTTAARLPLASPFTSHPSSPRLSPKPKTKSKYNAFKPITRPTTIKRTLSDTHFNPNLPVAKTQTQSTANSPVCQVADSEFPKTRRPSAPSAIAQRPNVASWFIPSASSNMKPHLENASSCSPSIFDLTAPVDCGVGVDFNRPPSQLSYTSAYDEGFFGDAFGVSTPFGLRAQSKDYYRCAESPDFTDDEADGWIPSCHASVRVPLHSNMHPRLESRTHDTLSPALRRRIERSGSPWLSDSIISPPSITQKRAYSLHSSPSALQDEDIEMKLDAQDDRDDVDSLGLGPELTSLSGNIGIPKDRGQGDYREALQELFHSLDLGFGDGASRASISRTRSLDIEPERSQLQEQTQGNALQSPAHISPSKTKHVDTETTTKEKRGGRDRRGTIRASDFQAQVVAGARRTRSGTVVQGPTRPRRERSGTIIATSQAQGALVAKTSAARPEEHEDVDMHGPQGHDGYLDDVHMSGEVDEDELNLVGYWHDEDWVVAEPPSPEVPRRKPKRAPGWKKSWGIGRGLGTWGMAEHDEDDGGDDPLLLR</sequence>
<reference evidence="2" key="1">
    <citation type="submission" date="2018-04" db="EMBL/GenBank/DDBJ databases">
        <title>Whole genome sequencing of Hypsizygus marmoreus.</title>
        <authorList>
            <person name="Choi I.-G."/>
            <person name="Min B."/>
            <person name="Kim J.-G."/>
            <person name="Kim S."/>
            <person name="Oh Y.-L."/>
            <person name="Kong W.-S."/>
            <person name="Park H."/>
            <person name="Jeong J."/>
            <person name="Song E.-S."/>
        </authorList>
    </citation>
    <scope>NUCLEOTIDE SEQUENCE [LARGE SCALE GENOMIC DNA]</scope>
    <source>
        <strain evidence="2">51987-8</strain>
    </source>
</reference>
<dbReference type="InParanoid" id="A0A369J7W1"/>
<feature type="compositionally biased region" description="Basic and acidic residues" evidence="1">
    <location>
        <begin position="573"/>
        <end position="590"/>
    </location>
</feature>
<dbReference type="OrthoDB" id="3055857at2759"/>
<dbReference type="Proteomes" id="UP000076154">
    <property type="component" value="Unassembled WGS sequence"/>
</dbReference>
<feature type="compositionally biased region" description="Basic residues" evidence="1">
    <location>
        <begin position="188"/>
        <end position="197"/>
    </location>
</feature>
<evidence type="ECO:0000256" key="1">
    <source>
        <dbReference type="SAM" id="MobiDB-lite"/>
    </source>
</evidence>
<keyword evidence="3" id="KW-1185">Reference proteome</keyword>
<proteinExistence type="predicted"/>
<dbReference type="EMBL" id="LUEZ02000138">
    <property type="protein sequence ID" value="RDB15803.1"/>
    <property type="molecule type" value="Genomic_DNA"/>
</dbReference>
<feature type="region of interest" description="Disordered" evidence="1">
    <location>
        <begin position="605"/>
        <end position="624"/>
    </location>
</feature>
<evidence type="ECO:0000313" key="3">
    <source>
        <dbReference type="Proteomes" id="UP000076154"/>
    </source>
</evidence>
<organism evidence="2 3">
    <name type="scientific">Hypsizygus marmoreus</name>
    <name type="common">White beech mushroom</name>
    <name type="synonym">Agaricus marmoreus</name>
    <dbReference type="NCBI Taxonomy" id="39966"/>
    <lineage>
        <taxon>Eukaryota</taxon>
        <taxon>Fungi</taxon>
        <taxon>Dikarya</taxon>
        <taxon>Basidiomycota</taxon>
        <taxon>Agaricomycotina</taxon>
        <taxon>Agaricomycetes</taxon>
        <taxon>Agaricomycetidae</taxon>
        <taxon>Agaricales</taxon>
        <taxon>Tricholomatineae</taxon>
        <taxon>Lyophyllaceae</taxon>
        <taxon>Hypsizygus</taxon>
    </lineage>
</organism>
<dbReference type="AlphaFoldDB" id="A0A369J7W1"/>
<feature type="compositionally biased region" description="Polar residues" evidence="1">
    <location>
        <begin position="147"/>
        <end position="159"/>
    </location>
</feature>
<accession>A0A369J7W1</accession>
<feature type="region of interest" description="Disordered" evidence="1">
    <location>
        <begin position="1"/>
        <end position="35"/>
    </location>
</feature>